<keyword evidence="5" id="KW-0949">S-adenosyl-L-methionine</keyword>
<dbReference type="OrthoDB" id="189743at2"/>
<evidence type="ECO:0000313" key="9">
    <source>
        <dbReference type="EMBL" id="RKM89848.1"/>
    </source>
</evidence>
<dbReference type="EMBL" id="JNAD02000028">
    <property type="protein sequence ID" value="RKM89848.1"/>
    <property type="molecule type" value="Genomic_DNA"/>
</dbReference>
<dbReference type="SUPFAM" id="SSF53335">
    <property type="entry name" value="S-adenosyl-L-methionine-dependent methyltransferases"/>
    <property type="match status" value="1"/>
</dbReference>
<keyword evidence="3 9" id="KW-0489">Methyltransferase</keyword>
<keyword evidence="6" id="KW-0045">Antibiotic biosynthesis</keyword>
<dbReference type="Proteomes" id="UP000028058">
    <property type="component" value="Unassembled WGS sequence"/>
</dbReference>
<dbReference type="PANTHER" id="PTHR43464:SF19">
    <property type="entry name" value="UBIQUINONE BIOSYNTHESIS O-METHYLTRANSFERASE, MITOCHONDRIAL"/>
    <property type="match status" value="1"/>
</dbReference>
<comment type="subunit">
    <text evidence="2">Homodimer.</text>
</comment>
<dbReference type="GO" id="GO:0017000">
    <property type="term" value="P:antibiotic biosynthetic process"/>
    <property type="evidence" value="ECO:0007669"/>
    <property type="project" value="UniProtKB-KW"/>
</dbReference>
<evidence type="ECO:0000313" key="10">
    <source>
        <dbReference type="Proteomes" id="UP000028058"/>
    </source>
</evidence>
<name>A0A3R7FJC7_9ACTN</name>
<keyword evidence="10" id="KW-1185">Reference proteome</keyword>
<feature type="domain" description="Methyltransferase" evidence="8">
    <location>
        <begin position="55"/>
        <end position="145"/>
    </location>
</feature>
<comment type="pathway">
    <text evidence="1">Antibiotic biosynthesis.</text>
</comment>
<comment type="caution">
    <text evidence="9">The sequence shown here is derived from an EMBL/GenBank/DDBJ whole genome shotgun (WGS) entry which is preliminary data.</text>
</comment>
<organism evidence="9 10">
    <name type="scientific">Streptomyces xinghaiensis</name>
    <dbReference type="NCBI Taxonomy" id="1038928"/>
    <lineage>
        <taxon>Bacteria</taxon>
        <taxon>Bacillati</taxon>
        <taxon>Actinomycetota</taxon>
        <taxon>Actinomycetes</taxon>
        <taxon>Kitasatosporales</taxon>
        <taxon>Streptomycetaceae</taxon>
        <taxon>Streptomyces</taxon>
    </lineage>
</organism>
<dbReference type="AlphaFoldDB" id="A0A3R7FJC7"/>
<evidence type="ECO:0000259" key="8">
    <source>
        <dbReference type="Pfam" id="PF13649"/>
    </source>
</evidence>
<evidence type="ECO:0000256" key="4">
    <source>
        <dbReference type="ARBA" id="ARBA00022679"/>
    </source>
</evidence>
<dbReference type="Gene3D" id="3.40.50.150">
    <property type="entry name" value="Vaccinia Virus protein VP39"/>
    <property type="match status" value="1"/>
</dbReference>
<dbReference type="RefSeq" id="WP_050364681.1">
    <property type="nucleotide sequence ID" value="NZ_CP134822.1"/>
</dbReference>
<dbReference type="FunFam" id="3.40.50.150:FF:000387">
    <property type="entry name" value="dTDP-3-amino-3,6-dideoxy-alpha-D-glucopyranose N,N-dimethyltransferase"/>
    <property type="match status" value="1"/>
</dbReference>
<gene>
    <name evidence="9" type="ORF">SFRA_032605</name>
</gene>
<keyword evidence="4" id="KW-0808">Transferase</keyword>
<evidence type="ECO:0000256" key="2">
    <source>
        <dbReference type="ARBA" id="ARBA00011738"/>
    </source>
</evidence>
<evidence type="ECO:0000256" key="3">
    <source>
        <dbReference type="ARBA" id="ARBA00022603"/>
    </source>
</evidence>
<dbReference type="CDD" id="cd02440">
    <property type="entry name" value="AdoMet_MTases"/>
    <property type="match status" value="1"/>
</dbReference>
<dbReference type="GO" id="GO:0032259">
    <property type="term" value="P:methylation"/>
    <property type="evidence" value="ECO:0007669"/>
    <property type="project" value="UniProtKB-KW"/>
</dbReference>
<accession>A0A3R7FJC7</accession>
<dbReference type="GO" id="GO:0008757">
    <property type="term" value="F:S-adenosylmethionine-dependent methyltransferase activity"/>
    <property type="evidence" value="ECO:0007669"/>
    <property type="project" value="UniProtKB-ARBA"/>
</dbReference>
<evidence type="ECO:0000256" key="1">
    <source>
        <dbReference type="ARBA" id="ARBA00004792"/>
    </source>
</evidence>
<comment type="similarity">
    <text evidence="7">Belongs to the methyltransferase TylM1/DesVI family.</text>
</comment>
<evidence type="ECO:0000256" key="7">
    <source>
        <dbReference type="ARBA" id="ARBA00060852"/>
    </source>
</evidence>
<dbReference type="GO" id="GO:0042803">
    <property type="term" value="F:protein homodimerization activity"/>
    <property type="evidence" value="ECO:0007669"/>
    <property type="project" value="UniProtKB-ARBA"/>
</dbReference>
<evidence type="ECO:0000256" key="5">
    <source>
        <dbReference type="ARBA" id="ARBA00022691"/>
    </source>
</evidence>
<protein>
    <submittedName>
        <fullName evidence="9">SAM-dependent methyltransferase</fullName>
    </submittedName>
</protein>
<dbReference type="InterPro" id="IPR029063">
    <property type="entry name" value="SAM-dependent_MTases_sf"/>
</dbReference>
<reference evidence="9 10" key="1">
    <citation type="journal article" date="2014" name="Genome Announc.">
        <title>Draft Genome Sequence of Streptomyces fradiae ATCC 19609, a Strain Highly Sensitive to Antibiotics.</title>
        <authorList>
            <person name="Bekker O.B."/>
            <person name="Klimina K.M."/>
            <person name="Vatlin A.A."/>
            <person name="Zakharevich N.V."/>
            <person name="Kasianov A.S."/>
            <person name="Danilenko V.N."/>
        </authorList>
    </citation>
    <scope>NUCLEOTIDE SEQUENCE [LARGE SCALE GENOMIC DNA]</scope>
    <source>
        <strain evidence="9 10">ATCC 19609</strain>
    </source>
</reference>
<evidence type="ECO:0000256" key="6">
    <source>
        <dbReference type="ARBA" id="ARBA00023194"/>
    </source>
</evidence>
<dbReference type="InterPro" id="IPR041698">
    <property type="entry name" value="Methyltransf_25"/>
</dbReference>
<dbReference type="PANTHER" id="PTHR43464">
    <property type="entry name" value="METHYLTRANSFERASE"/>
    <property type="match status" value="1"/>
</dbReference>
<proteinExistence type="inferred from homology"/>
<dbReference type="SMR" id="A0A3R7FJC7"/>
<dbReference type="Gene3D" id="2.20.130.10">
    <property type="entry name" value="CAC2371-like domains"/>
    <property type="match status" value="1"/>
</dbReference>
<sequence>MAHSSATAGPQADYSGEIAELYDLVHQGKGKDYHREAADLAALVRRHSPKAASLLDVACGTGMHLRHLADSFGTVEGLELSADMLAIARRRNPDAVLHHGDMRDFSLGRRFSAVTCMFSSIGHLAGQAELDAALERFAAHVLPDGVVVVEPWWFPENFTPGYVAAGTVEAGGTTVTRVSHSSREGEATRIEVHYLVAGPDRGITHHEESHRITLFTREQYERAFTAAGLSVEFMPGGPSGRGLFTGLPGAKGETR</sequence>
<dbReference type="Pfam" id="PF13649">
    <property type="entry name" value="Methyltransf_25"/>
    <property type="match status" value="1"/>
</dbReference>